<accession>A0A923HL52</accession>
<dbReference type="PANTHER" id="PTHR11177:SF317">
    <property type="entry name" value="CHITINASE 12-RELATED"/>
    <property type="match status" value="1"/>
</dbReference>
<dbReference type="InterPro" id="IPR001579">
    <property type="entry name" value="Glyco_hydro_18_chit_AS"/>
</dbReference>
<dbReference type="InterPro" id="IPR050314">
    <property type="entry name" value="Glycosyl_Hydrlase_18"/>
</dbReference>
<dbReference type="GO" id="GO:0008061">
    <property type="term" value="F:chitin binding"/>
    <property type="evidence" value="ECO:0007669"/>
    <property type="project" value="InterPro"/>
</dbReference>
<evidence type="ECO:0000256" key="5">
    <source>
        <dbReference type="ARBA" id="ARBA00023277"/>
    </source>
</evidence>
<dbReference type="EMBL" id="JACOFZ010000002">
    <property type="protein sequence ID" value="MBC3881389.1"/>
    <property type="molecule type" value="Genomic_DNA"/>
</dbReference>
<dbReference type="PROSITE" id="PS51910">
    <property type="entry name" value="GH18_2"/>
    <property type="match status" value="1"/>
</dbReference>
<evidence type="ECO:0000256" key="2">
    <source>
        <dbReference type="ARBA" id="ARBA00012729"/>
    </source>
</evidence>
<keyword evidence="3 7" id="KW-0378">Hydrolase</keyword>
<comment type="similarity">
    <text evidence="8">Belongs to the glycosyl hydrolase 18 family.</text>
</comment>
<organism evidence="12 13">
    <name type="scientific">Undibacterium nitidum</name>
    <dbReference type="NCBI Taxonomy" id="2762298"/>
    <lineage>
        <taxon>Bacteria</taxon>
        <taxon>Pseudomonadati</taxon>
        <taxon>Pseudomonadota</taxon>
        <taxon>Betaproteobacteria</taxon>
        <taxon>Burkholderiales</taxon>
        <taxon>Oxalobacteraceae</taxon>
        <taxon>Undibacterium</taxon>
    </lineage>
</organism>
<feature type="region of interest" description="Disordered" evidence="9">
    <location>
        <begin position="73"/>
        <end position="92"/>
    </location>
</feature>
<dbReference type="GO" id="GO:0005975">
    <property type="term" value="P:carbohydrate metabolic process"/>
    <property type="evidence" value="ECO:0007669"/>
    <property type="project" value="InterPro"/>
</dbReference>
<keyword evidence="13" id="KW-1185">Reference proteome</keyword>
<dbReference type="SMART" id="SM00495">
    <property type="entry name" value="ChtBD3"/>
    <property type="match status" value="1"/>
</dbReference>
<feature type="chain" id="PRO_5037045138" description="chitinase" evidence="10">
    <location>
        <begin position="27"/>
        <end position="512"/>
    </location>
</feature>
<dbReference type="GO" id="GO:0030246">
    <property type="term" value="F:carbohydrate binding"/>
    <property type="evidence" value="ECO:0007669"/>
    <property type="project" value="InterPro"/>
</dbReference>
<dbReference type="SMART" id="SM00636">
    <property type="entry name" value="Glyco_18"/>
    <property type="match status" value="1"/>
</dbReference>
<dbReference type="SUPFAM" id="SSF51055">
    <property type="entry name" value="Carbohydrate binding domain"/>
    <property type="match status" value="1"/>
</dbReference>
<evidence type="ECO:0000256" key="1">
    <source>
        <dbReference type="ARBA" id="ARBA00000822"/>
    </source>
</evidence>
<comment type="catalytic activity">
    <reaction evidence="1">
        <text>Random endo-hydrolysis of N-acetyl-beta-D-glucosaminide (1-&gt;4)-beta-linkages in chitin and chitodextrins.</text>
        <dbReference type="EC" id="3.2.1.14"/>
    </reaction>
</comment>
<dbReference type="GO" id="GO:0006032">
    <property type="term" value="P:chitin catabolic process"/>
    <property type="evidence" value="ECO:0007669"/>
    <property type="project" value="UniProtKB-KW"/>
</dbReference>
<dbReference type="GO" id="GO:0005576">
    <property type="term" value="C:extracellular region"/>
    <property type="evidence" value="ECO:0007669"/>
    <property type="project" value="InterPro"/>
</dbReference>
<evidence type="ECO:0000256" key="4">
    <source>
        <dbReference type="ARBA" id="ARBA00023024"/>
    </source>
</evidence>
<gene>
    <name evidence="12" type="ORF">H8K36_08405</name>
</gene>
<dbReference type="CDD" id="cd12215">
    <property type="entry name" value="ChiC_BD"/>
    <property type="match status" value="1"/>
</dbReference>
<dbReference type="Gene3D" id="3.10.50.10">
    <property type="match status" value="1"/>
</dbReference>
<sequence>MKQQWKWSLRLLIACASMALSNLASAAECNPWNSASVYTQGLYSTYGGKTWRAKWYTQNEIPGSNQWGPWEERPASECTPTVPPGGDGSGIPEPKPTVGKHLGSYFAQWGIYGRNYKLRNLVDTGGDKNLTFLNYAFGNVYADGRCNIVTRAENGNGDGGDGWADYQRGFAANESVDGVGDTWDAKLKGNFNQLKKLKLRNPNLKVMISLGGWTWSKNFSTFARTDAGRKALVSSCIDLYVKGNLPVAEGAGGAGVAKGIFDGIDIDWEYPVSGGLAGNAYDPSDKQNFTLLMKEFRTQLDALAAANKRRYYLTAAIGSGVDKIRNTEPGLYSSYLDWVNIMSYDFHGGWETVGPTNFQSALYGDSAAPVTGDLIKYNINDAVAALVAAGMPKAKIIVGIPFYGRGWKGVKAGPKGDGLYQAATSPAAGTYEAGVDDYKVLVQKRATRYVHPVTKQLWSYDGNEFWSYDDPAVINTKSAYIKAQGLGGMFSWSLDGDDAQGTLIKAMNVVRQ</sequence>
<feature type="signal peptide" evidence="10">
    <location>
        <begin position="1"/>
        <end position="26"/>
    </location>
</feature>
<keyword evidence="5" id="KW-0119">Carbohydrate metabolism</keyword>
<evidence type="ECO:0000259" key="11">
    <source>
        <dbReference type="PROSITE" id="PS51910"/>
    </source>
</evidence>
<dbReference type="InterPro" id="IPR003610">
    <property type="entry name" value="CBM5/12"/>
</dbReference>
<dbReference type="SUPFAM" id="SSF51445">
    <property type="entry name" value="(Trans)glycosidases"/>
    <property type="match status" value="1"/>
</dbReference>
<proteinExistence type="inferred from homology"/>
<dbReference type="Pfam" id="PF00704">
    <property type="entry name" value="Glyco_hydro_18"/>
    <property type="match status" value="1"/>
</dbReference>
<dbReference type="InterPro" id="IPR017853">
    <property type="entry name" value="GH"/>
</dbReference>
<evidence type="ECO:0000256" key="8">
    <source>
        <dbReference type="RuleBase" id="RU004453"/>
    </source>
</evidence>
<protein>
    <recommendedName>
        <fullName evidence="2">chitinase</fullName>
        <ecNumber evidence="2">3.2.1.14</ecNumber>
    </recommendedName>
</protein>
<evidence type="ECO:0000313" key="12">
    <source>
        <dbReference type="EMBL" id="MBC3881389.1"/>
    </source>
</evidence>
<dbReference type="PANTHER" id="PTHR11177">
    <property type="entry name" value="CHITINASE"/>
    <property type="match status" value="1"/>
</dbReference>
<dbReference type="RefSeq" id="WP_186916094.1">
    <property type="nucleotide sequence ID" value="NZ_JACOFZ010000002.1"/>
</dbReference>
<dbReference type="InterPro" id="IPR029070">
    <property type="entry name" value="Chitinase_insertion_sf"/>
</dbReference>
<keyword evidence="6 7" id="KW-0326">Glycosidase</keyword>
<dbReference type="Proteomes" id="UP000627446">
    <property type="component" value="Unassembled WGS sequence"/>
</dbReference>
<keyword evidence="4" id="KW-0146">Chitin degradation</keyword>
<dbReference type="AlphaFoldDB" id="A0A923HL52"/>
<dbReference type="GO" id="GO:0008843">
    <property type="term" value="F:endochitinase activity"/>
    <property type="evidence" value="ECO:0007669"/>
    <property type="project" value="UniProtKB-EC"/>
</dbReference>
<evidence type="ECO:0000313" key="13">
    <source>
        <dbReference type="Proteomes" id="UP000627446"/>
    </source>
</evidence>
<evidence type="ECO:0000256" key="7">
    <source>
        <dbReference type="RuleBase" id="RU000489"/>
    </source>
</evidence>
<feature type="domain" description="GH18" evidence="11">
    <location>
        <begin position="100"/>
        <end position="512"/>
    </location>
</feature>
<dbReference type="PROSITE" id="PS01095">
    <property type="entry name" value="GH18_1"/>
    <property type="match status" value="1"/>
</dbReference>
<keyword evidence="10" id="KW-0732">Signal</keyword>
<dbReference type="EC" id="3.2.1.14" evidence="2"/>
<name>A0A923HL52_9BURK</name>
<dbReference type="InterPro" id="IPR001223">
    <property type="entry name" value="Glyco_hydro18_cat"/>
</dbReference>
<reference evidence="12" key="1">
    <citation type="submission" date="2020-08" db="EMBL/GenBank/DDBJ databases">
        <title>Novel species isolated from subtropical streams in China.</title>
        <authorList>
            <person name="Lu H."/>
        </authorList>
    </citation>
    <scope>NUCLEOTIDE SEQUENCE</scope>
    <source>
        <strain evidence="12">LX22W</strain>
    </source>
</reference>
<dbReference type="Gene3D" id="3.20.20.80">
    <property type="entry name" value="Glycosidases"/>
    <property type="match status" value="1"/>
</dbReference>
<evidence type="ECO:0000256" key="10">
    <source>
        <dbReference type="SAM" id="SignalP"/>
    </source>
</evidence>
<dbReference type="InterPro" id="IPR011583">
    <property type="entry name" value="Chitinase_II/V-like_cat"/>
</dbReference>
<dbReference type="SUPFAM" id="SSF54556">
    <property type="entry name" value="Chitinase insertion domain"/>
    <property type="match status" value="1"/>
</dbReference>
<dbReference type="CDD" id="cd06548">
    <property type="entry name" value="GH18_chitinase"/>
    <property type="match status" value="1"/>
</dbReference>
<evidence type="ECO:0000256" key="9">
    <source>
        <dbReference type="SAM" id="MobiDB-lite"/>
    </source>
</evidence>
<dbReference type="Gene3D" id="2.10.10.20">
    <property type="entry name" value="Carbohydrate-binding module superfamily 5/12"/>
    <property type="match status" value="1"/>
</dbReference>
<comment type="caution">
    <text evidence="12">The sequence shown here is derived from an EMBL/GenBank/DDBJ whole genome shotgun (WGS) entry which is preliminary data.</text>
</comment>
<evidence type="ECO:0000256" key="3">
    <source>
        <dbReference type="ARBA" id="ARBA00022801"/>
    </source>
</evidence>
<evidence type="ECO:0000256" key="6">
    <source>
        <dbReference type="ARBA" id="ARBA00023295"/>
    </source>
</evidence>
<dbReference type="InterPro" id="IPR036573">
    <property type="entry name" value="CBM_sf_5/12"/>
</dbReference>
<keyword evidence="4" id="KW-0624">Polysaccharide degradation</keyword>